<evidence type="ECO:0000313" key="2">
    <source>
        <dbReference type="Proteomes" id="UP001271640"/>
    </source>
</evidence>
<organism evidence="1 2">
    <name type="scientific">Xenorhabdus littoralis</name>
    <dbReference type="NCBI Taxonomy" id="2582835"/>
    <lineage>
        <taxon>Bacteria</taxon>
        <taxon>Pseudomonadati</taxon>
        <taxon>Pseudomonadota</taxon>
        <taxon>Gammaproteobacteria</taxon>
        <taxon>Enterobacterales</taxon>
        <taxon>Morganellaceae</taxon>
        <taxon>Xenorhabdus</taxon>
    </lineage>
</organism>
<accession>A0ABU4SH54</accession>
<keyword evidence="2" id="KW-1185">Reference proteome</keyword>
<protein>
    <recommendedName>
        <fullName evidence="3">Secreted protein</fullName>
    </recommendedName>
</protein>
<evidence type="ECO:0008006" key="3">
    <source>
        <dbReference type="Google" id="ProtNLM"/>
    </source>
</evidence>
<reference evidence="2" key="1">
    <citation type="journal article" date="2024" name="Toxins">
        <title>Genome Sequence Analysis of Native Xenorhabdus Strains Isolated from Entomopathogenic Nematodes in Argentina.</title>
        <authorList>
            <person name="Palma L."/>
            <person name="Frizzo L."/>
            <person name="Kaiser S."/>
            <person name="Berry C."/>
            <person name="Caballero P."/>
            <person name="Bode H.B."/>
            <person name="Del Valle E.E."/>
        </authorList>
    </citation>
    <scope>NUCLEOTIDE SEQUENCE [LARGE SCALE GENOMIC DNA]</scope>
    <source>
        <strain evidence="2">Reich</strain>
    </source>
</reference>
<comment type="caution">
    <text evidence="1">The sequence shown here is derived from an EMBL/GenBank/DDBJ whole genome shotgun (WGS) entry which is preliminary data.</text>
</comment>
<sequence>MRLPTQILFFSFISLISLPSIAGLYTPDRIMRQVHERGINSVVAELSEEREMDKIIHHISTGDSQWLRVAFKLSPNIHPKFSEKTISALSFALINNPVEVLSLAENHRTLSSANICTIPSTIHNFQQQKSFFGQVMNSLNAARKANTGKSKNGIDMCMWEFEKNHSVYF</sequence>
<evidence type="ECO:0000313" key="1">
    <source>
        <dbReference type="EMBL" id="MDX7997986.1"/>
    </source>
</evidence>
<gene>
    <name evidence="1" type="ORF">FE394_01940</name>
</gene>
<proteinExistence type="predicted"/>
<name>A0ABU4SH54_9GAMM</name>
<dbReference type="EMBL" id="VCDP01000005">
    <property type="protein sequence ID" value="MDX7997986.1"/>
    <property type="molecule type" value="Genomic_DNA"/>
</dbReference>
<dbReference type="Proteomes" id="UP001271640">
    <property type="component" value="Unassembled WGS sequence"/>
</dbReference>